<accession>A0A2H9VRM7</accession>
<dbReference type="InterPro" id="IPR011961">
    <property type="entry name" value="RimM"/>
</dbReference>
<name>A0A2H9VRM7_9SPHI</name>
<dbReference type="EMBL" id="PGFJ01000001">
    <property type="protein sequence ID" value="PJJ83465.1"/>
    <property type="molecule type" value="Genomic_DNA"/>
</dbReference>
<dbReference type="Pfam" id="PF01782">
    <property type="entry name" value="RimM"/>
    <property type="match status" value="1"/>
</dbReference>
<gene>
    <name evidence="5" type="primary">rimM</name>
    <name evidence="8" type="ORF">CLV57_0447</name>
</gene>
<dbReference type="InterPro" id="IPR002676">
    <property type="entry name" value="RimM_N"/>
</dbReference>
<evidence type="ECO:0000256" key="1">
    <source>
        <dbReference type="ARBA" id="ARBA00022490"/>
    </source>
</evidence>
<dbReference type="InterPro" id="IPR011033">
    <property type="entry name" value="PRC_barrel-like_sf"/>
</dbReference>
<dbReference type="Gene3D" id="2.40.30.60">
    <property type="entry name" value="RimM"/>
    <property type="match status" value="1"/>
</dbReference>
<evidence type="ECO:0000313" key="9">
    <source>
        <dbReference type="Proteomes" id="UP000242687"/>
    </source>
</evidence>
<keyword evidence="2 5" id="KW-0690">Ribosome biogenesis</keyword>
<comment type="function">
    <text evidence="5">An accessory protein needed during the final step in the assembly of 30S ribosomal subunit, possibly for assembly of the head region. Essential for efficient processing of 16S rRNA. May be needed both before and after RbfA during the maturation of 16S rRNA. It has affinity for free ribosomal 30S subunits but not for 70S ribosomes.</text>
</comment>
<dbReference type="Gene3D" id="2.30.30.240">
    <property type="entry name" value="PRC-barrel domain"/>
    <property type="match status" value="1"/>
</dbReference>
<dbReference type="InterPro" id="IPR056792">
    <property type="entry name" value="PRC_RimM"/>
</dbReference>
<protein>
    <recommendedName>
        <fullName evidence="5">Ribosome maturation factor RimM</fullName>
    </recommendedName>
</protein>
<keyword evidence="3 5" id="KW-0698">rRNA processing</keyword>
<dbReference type="GO" id="GO:0005737">
    <property type="term" value="C:cytoplasm"/>
    <property type="evidence" value="ECO:0007669"/>
    <property type="project" value="UniProtKB-SubCell"/>
</dbReference>
<proteinExistence type="inferred from homology"/>
<comment type="subcellular location">
    <subcellularLocation>
        <location evidence="5">Cytoplasm</location>
    </subcellularLocation>
</comment>
<dbReference type="Pfam" id="PF24986">
    <property type="entry name" value="PRC_RimM"/>
    <property type="match status" value="1"/>
</dbReference>
<evidence type="ECO:0000259" key="7">
    <source>
        <dbReference type="Pfam" id="PF24986"/>
    </source>
</evidence>
<evidence type="ECO:0000313" key="8">
    <source>
        <dbReference type="EMBL" id="PJJ83465.1"/>
    </source>
</evidence>
<dbReference type="SUPFAM" id="SSF50346">
    <property type="entry name" value="PRC-barrel domain"/>
    <property type="match status" value="1"/>
</dbReference>
<keyword evidence="9" id="KW-1185">Reference proteome</keyword>
<organism evidence="8 9">
    <name type="scientific">Mucilaginibacter auburnensis</name>
    <dbReference type="NCBI Taxonomy" id="1457233"/>
    <lineage>
        <taxon>Bacteria</taxon>
        <taxon>Pseudomonadati</taxon>
        <taxon>Bacteroidota</taxon>
        <taxon>Sphingobacteriia</taxon>
        <taxon>Sphingobacteriales</taxon>
        <taxon>Sphingobacteriaceae</taxon>
        <taxon>Mucilaginibacter</taxon>
    </lineage>
</organism>
<dbReference type="OrthoDB" id="9810331at2"/>
<dbReference type="InterPro" id="IPR009000">
    <property type="entry name" value="Transl_B-barrel_sf"/>
</dbReference>
<dbReference type="NCBIfam" id="TIGR02273">
    <property type="entry name" value="16S_RimM"/>
    <property type="match status" value="1"/>
</dbReference>
<dbReference type="GO" id="GO:0005840">
    <property type="term" value="C:ribosome"/>
    <property type="evidence" value="ECO:0007669"/>
    <property type="project" value="InterPro"/>
</dbReference>
<dbReference type="HAMAP" id="MF_00014">
    <property type="entry name" value="Ribosome_mat_RimM"/>
    <property type="match status" value="1"/>
</dbReference>
<dbReference type="PANTHER" id="PTHR33692">
    <property type="entry name" value="RIBOSOME MATURATION FACTOR RIMM"/>
    <property type="match status" value="1"/>
</dbReference>
<dbReference type="GO" id="GO:0042274">
    <property type="term" value="P:ribosomal small subunit biogenesis"/>
    <property type="evidence" value="ECO:0007669"/>
    <property type="project" value="UniProtKB-UniRule"/>
</dbReference>
<dbReference type="AlphaFoldDB" id="A0A2H9VRM7"/>
<sequence>MKIEDHFRIGSVLKTKGLKGEMQLYIDFDGLEAIKFNALFIEIGGKLAPYFVQSIKYNQKNSAYLYLEDVDTVEKASLLVKKDIYLPNKLKPKKKKEEFTLKDLKGFIAIDETEGELGEITDILEYPQQILAAVNYEGKEVLFPLNGTFIKGIDVEGGEVYLDLPEGLLDIYLD</sequence>
<evidence type="ECO:0000256" key="5">
    <source>
        <dbReference type="HAMAP-Rule" id="MF_00014"/>
    </source>
</evidence>
<dbReference type="PANTHER" id="PTHR33692:SF1">
    <property type="entry name" value="RIBOSOME MATURATION FACTOR RIMM"/>
    <property type="match status" value="1"/>
</dbReference>
<comment type="similarity">
    <text evidence="5">Belongs to the RimM family.</text>
</comment>
<comment type="caution">
    <text evidence="8">The sequence shown here is derived from an EMBL/GenBank/DDBJ whole genome shotgun (WGS) entry which is preliminary data.</text>
</comment>
<evidence type="ECO:0000256" key="2">
    <source>
        <dbReference type="ARBA" id="ARBA00022517"/>
    </source>
</evidence>
<dbReference type="InterPro" id="IPR036976">
    <property type="entry name" value="RimM_N_sf"/>
</dbReference>
<dbReference type="GO" id="GO:0006364">
    <property type="term" value="P:rRNA processing"/>
    <property type="evidence" value="ECO:0007669"/>
    <property type="project" value="UniProtKB-UniRule"/>
</dbReference>
<evidence type="ECO:0000256" key="4">
    <source>
        <dbReference type="ARBA" id="ARBA00023186"/>
    </source>
</evidence>
<dbReference type="GO" id="GO:0043022">
    <property type="term" value="F:ribosome binding"/>
    <property type="evidence" value="ECO:0007669"/>
    <property type="project" value="InterPro"/>
</dbReference>
<evidence type="ECO:0000259" key="6">
    <source>
        <dbReference type="Pfam" id="PF01782"/>
    </source>
</evidence>
<comment type="subunit">
    <text evidence="5">Binds ribosomal protein uS19.</text>
</comment>
<dbReference type="RefSeq" id="WP_100339724.1">
    <property type="nucleotide sequence ID" value="NZ_PGFJ01000001.1"/>
</dbReference>
<dbReference type="SUPFAM" id="SSF50447">
    <property type="entry name" value="Translation proteins"/>
    <property type="match status" value="1"/>
</dbReference>
<reference evidence="8 9" key="1">
    <citation type="submission" date="2017-11" db="EMBL/GenBank/DDBJ databases">
        <title>Genomic Encyclopedia of Archaeal and Bacterial Type Strains, Phase II (KMG-II): From Individual Species to Whole Genera.</title>
        <authorList>
            <person name="Goeker M."/>
        </authorList>
    </citation>
    <scope>NUCLEOTIDE SEQUENCE [LARGE SCALE GENOMIC DNA]</scope>
    <source>
        <strain evidence="8 9">DSM 28175</strain>
    </source>
</reference>
<feature type="domain" description="Ribosome maturation factor RimM PRC barrel" evidence="7">
    <location>
        <begin position="102"/>
        <end position="168"/>
    </location>
</feature>
<evidence type="ECO:0000256" key="3">
    <source>
        <dbReference type="ARBA" id="ARBA00022552"/>
    </source>
</evidence>
<feature type="domain" description="RimM N-terminal" evidence="6">
    <location>
        <begin position="9"/>
        <end position="88"/>
    </location>
</feature>
<keyword evidence="4 5" id="KW-0143">Chaperone</keyword>
<keyword evidence="1 5" id="KW-0963">Cytoplasm</keyword>
<comment type="domain">
    <text evidence="5">The PRC barrel domain binds ribosomal protein uS19.</text>
</comment>
<dbReference type="Proteomes" id="UP000242687">
    <property type="component" value="Unassembled WGS sequence"/>
</dbReference>